<dbReference type="GO" id="GO:0008932">
    <property type="term" value="F:lytic endotransglycosylase activity"/>
    <property type="evidence" value="ECO:0007669"/>
    <property type="project" value="TreeGrafter"/>
</dbReference>
<feature type="domain" description="LysM" evidence="1">
    <location>
        <begin position="364"/>
        <end position="408"/>
    </location>
</feature>
<dbReference type="Gene3D" id="3.10.350.10">
    <property type="entry name" value="LysM domain"/>
    <property type="match status" value="3"/>
</dbReference>
<reference evidence="2 3" key="1">
    <citation type="submission" date="2020-07" db="EMBL/GenBank/DDBJ databases">
        <title>Spirosoma foliorum sp. nov., isolated from the leaves on the Nejang mountain Korea, Republic of.</title>
        <authorList>
            <person name="Ho H."/>
            <person name="Lee Y.-J."/>
            <person name="Nurcahyanto D.-A."/>
            <person name="Kim S.-G."/>
        </authorList>
    </citation>
    <scope>NUCLEOTIDE SEQUENCE [LARGE SCALE GENOMIC DNA]</scope>
    <source>
        <strain evidence="2 3">PL0136</strain>
    </source>
</reference>
<dbReference type="PANTHER" id="PTHR33734">
    <property type="entry name" value="LYSM DOMAIN-CONTAINING GPI-ANCHORED PROTEIN 2"/>
    <property type="match status" value="1"/>
</dbReference>
<dbReference type="Pfam" id="PF01476">
    <property type="entry name" value="LysM"/>
    <property type="match status" value="3"/>
</dbReference>
<evidence type="ECO:0000313" key="2">
    <source>
        <dbReference type="EMBL" id="QMW07128.1"/>
    </source>
</evidence>
<organism evidence="2 3">
    <name type="scientific">Spirosoma foliorum</name>
    <dbReference type="NCBI Taxonomy" id="2710596"/>
    <lineage>
        <taxon>Bacteria</taxon>
        <taxon>Pseudomonadati</taxon>
        <taxon>Bacteroidota</taxon>
        <taxon>Cytophagia</taxon>
        <taxon>Cytophagales</taxon>
        <taxon>Cytophagaceae</taxon>
        <taxon>Spirosoma</taxon>
    </lineage>
</organism>
<dbReference type="EMBL" id="CP059732">
    <property type="protein sequence ID" value="QMW07128.1"/>
    <property type="molecule type" value="Genomic_DNA"/>
</dbReference>
<gene>
    <name evidence="2" type="ORF">H3H32_29370</name>
</gene>
<protein>
    <submittedName>
        <fullName evidence="2">LysM peptidoglycan-binding domain-containing protein</fullName>
    </submittedName>
</protein>
<dbReference type="SMART" id="SM00257">
    <property type="entry name" value="LysM"/>
    <property type="match status" value="4"/>
</dbReference>
<dbReference type="AlphaFoldDB" id="A0A7G5H7N6"/>
<dbReference type="KEGG" id="sfol:H3H32_29370"/>
<feature type="domain" description="LysM" evidence="1">
    <location>
        <begin position="493"/>
        <end position="537"/>
    </location>
</feature>
<dbReference type="PROSITE" id="PS51782">
    <property type="entry name" value="LYSM"/>
    <property type="match status" value="3"/>
</dbReference>
<accession>A0A7G5H7N6</accession>
<dbReference type="PANTHER" id="PTHR33734:SF22">
    <property type="entry name" value="MEMBRANE-BOUND LYTIC MUREIN TRANSGLYCOSYLASE D"/>
    <property type="match status" value="1"/>
</dbReference>
<dbReference type="Proteomes" id="UP000515369">
    <property type="component" value="Chromosome"/>
</dbReference>
<name>A0A7G5H7N6_9BACT</name>
<evidence type="ECO:0000313" key="3">
    <source>
        <dbReference type="Proteomes" id="UP000515369"/>
    </source>
</evidence>
<dbReference type="InterPro" id="IPR018392">
    <property type="entry name" value="LysM"/>
</dbReference>
<evidence type="ECO:0000259" key="1">
    <source>
        <dbReference type="PROSITE" id="PS51782"/>
    </source>
</evidence>
<dbReference type="InterPro" id="IPR036779">
    <property type="entry name" value="LysM_dom_sf"/>
</dbReference>
<dbReference type="CDD" id="cd00118">
    <property type="entry name" value="LysM"/>
    <property type="match status" value="2"/>
</dbReference>
<feature type="domain" description="LysM" evidence="1">
    <location>
        <begin position="570"/>
        <end position="613"/>
    </location>
</feature>
<sequence length="615" mass="70643">MLCLVTLLAQPSTHLQGQSLPDIPSDINLAGTPIHVTQQGRLLIQQEMQILYAHPATIHHDISVLQQLTPILKPLLDKANLPDDFRFVVLPFAEVDSVGFWALSKLHGRRLNLRMDSYVDERFHFAISTEVVLNELVRLQETQKNYALTLLKYLQENTDSRLSQLTDPIYILLGTQNSPLIWKILARKLVFEQEVLNYRPSVNYILYTYPNGEGQTLNAIAERLQITEDQVRPLNRWLKTTYIPTNKEYSILVQVTSEEFSRVQLLATSESRNDKLRQPSSAFPVLVKVKDKSDKLRSDVVFYTINERHGVQAQNCDNIITLAFYGNITVGNFLKYNDLSVDNSAIRPGEVYYLQTKAKRGKIPFHVTQKNQTLLEISNRYGIRLKSLLKYNHMTATQKLQPGRIVWLQTKRPTSQPIEYIQLPPEEPIIARAKPLMPYQDSLQKQPDEIKILPKPSIVKDSLVIADDRLQTVDDDTLILLDVAPTAVPVTTKQHVVTPGQTYYAISRLYGVTVNQLYDWNKLSERIPLRIGQRLIVGVSTQQQVIVSKPIYKRKTIVKRQLTPLTRNAIFYTVHTGETLYRIALLNKVQVKDLVRWNDLKKYVIEVGQILLIWK</sequence>
<dbReference type="SUPFAM" id="SSF54106">
    <property type="entry name" value="LysM domain"/>
    <property type="match status" value="3"/>
</dbReference>
<proteinExistence type="predicted"/>
<keyword evidence="3" id="KW-1185">Reference proteome</keyword>